<dbReference type="GO" id="GO:0006935">
    <property type="term" value="P:chemotaxis"/>
    <property type="evidence" value="ECO:0007669"/>
    <property type="project" value="InterPro"/>
</dbReference>
<gene>
    <name evidence="9" type="ORF">F4559_005749</name>
</gene>
<keyword evidence="2 6" id="KW-1133">Transmembrane helix</keyword>
<keyword evidence="3 5" id="KW-0807">Transducer</keyword>
<dbReference type="EMBL" id="JACHJS010000001">
    <property type="protein sequence ID" value="MBB4968390.1"/>
    <property type="molecule type" value="Genomic_DNA"/>
</dbReference>
<evidence type="ECO:0000313" key="9">
    <source>
        <dbReference type="EMBL" id="MBB4968390.1"/>
    </source>
</evidence>
<dbReference type="Pfam" id="PF00672">
    <property type="entry name" value="HAMP"/>
    <property type="match status" value="1"/>
</dbReference>
<organism evidence="9 10">
    <name type="scientific">Saccharothrix violaceirubra</name>
    <dbReference type="NCBI Taxonomy" id="413306"/>
    <lineage>
        <taxon>Bacteria</taxon>
        <taxon>Bacillati</taxon>
        <taxon>Actinomycetota</taxon>
        <taxon>Actinomycetes</taxon>
        <taxon>Pseudonocardiales</taxon>
        <taxon>Pseudonocardiaceae</taxon>
        <taxon>Saccharothrix</taxon>
    </lineage>
</organism>
<dbReference type="AlphaFoldDB" id="A0A7W7WYF6"/>
<feature type="transmembrane region" description="Helical" evidence="6">
    <location>
        <begin position="28"/>
        <end position="44"/>
    </location>
</feature>
<feature type="domain" description="Methyl-accepting transducer" evidence="7">
    <location>
        <begin position="289"/>
        <end position="525"/>
    </location>
</feature>
<evidence type="ECO:0000256" key="1">
    <source>
        <dbReference type="ARBA" id="ARBA00022692"/>
    </source>
</evidence>
<dbReference type="GO" id="GO:0016020">
    <property type="term" value="C:membrane"/>
    <property type="evidence" value="ECO:0007669"/>
    <property type="project" value="InterPro"/>
</dbReference>
<evidence type="ECO:0000256" key="6">
    <source>
        <dbReference type="SAM" id="Phobius"/>
    </source>
</evidence>
<evidence type="ECO:0000256" key="3">
    <source>
        <dbReference type="ARBA" id="ARBA00023224"/>
    </source>
</evidence>
<keyword evidence="1 6" id="KW-0812">Transmembrane</keyword>
<dbReference type="RefSeq" id="WP_221447405.1">
    <property type="nucleotide sequence ID" value="NZ_BAABAI010000028.1"/>
</dbReference>
<sequence>MSEITGGEPTPRRGLGSVLVNRSLRTKILFAVALPALVAIALGVQEISTIESSSEATTRVGNNVMALDGMAQGTALMTNAEFGLLQAVAASDVATAQQQLGVYTKGIGIVRQMMSGGTPQMQADPLNVEMAGLITKFNDTVVGQIEPAIMAGDRATALSVYQTTIQPMIDRLQQIMEIMRTAQITGTQAEITSVDETRVSTRWNAILLVILGLTVAIGIALLIVRGITRSLRRLHDVLDSVAEGDLTRRAEITSSDEVGAMGEALNKATTSMGDTVRAISRGIASLETSAGRLSTSANEVAAGAEETSAQAGVVAAAAEQVARNVQTVATGSEEMGASIKEIARNANEAAGVASHAVTVAEATNGTVAKLGESSIEIGNVVKVITSIAEQTNLLALNATIEAARAGDAGKGFAVVANEVKDLARETAKATEDISRRVESIQHDTGNAVEAINEIGQIISRINDFQLVIASAVEEQTATTAEMNRSVGEASTGVGEIATNIAGVATASETTTTSVGETTRASEDLARLSTELRAQVGQFKI</sequence>
<comment type="caution">
    <text evidence="9">The sequence shown here is derived from an EMBL/GenBank/DDBJ whole genome shotgun (WGS) entry which is preliminary data.</text>
</comment>
<proteinExistence type="inferred from homology"/>
<name>A0A7W7WYF6_9PSEU</name>
<dbReference type="InterPro" id="IPR003660">
    <property type="entry name" value="HAMP_dom"/>
</dbReference>
<dbReference type="SMART" id="SM00283">
    <property type="entry name" value="MA"/>
    <property type="match status" value="1"/>
</dbReference>
<evidence type="ECO:0000256" key="5">
    <source>
        <dbReference type="PROSITE-ProRule" id="PRU00284"/>
    </source>
</evidence>
<dbReference type="SMART" id="SM00304">
    <property type="entry name" value="HAMP"/>
    <property type="match status" value="2"/>
</dbReference>
<keyword evidence="10" id="KW-1185">Reference proteome</keyword>
<dbReference type="Gene3D" id="1.10.287.950">
    <property type="entry name" value="Methyl-accepting chemotaxis protein"/>
    <property type="match status" value="1"/>
</dbReference>
<dbReference type="Proteomes" id="UP000542674">
    <property type="component" value="Unassembled WGS sequence"/>
</dbReference>
<comment type="similarity">
    <text evidence="4">Belongs to the methyl-accepting chemotaxis (MCP) protein family.</text>
</comment>
<dbReference type="GO" id="GO:0007165">
    <property type="term" value="P:signal transduction"/>
    <property type="evidence" value="ECO:0007669"/>
    <property type="project" value="UniProtKB-KW"/>
</dbReference>
<evidence type="ECO:0000259" key="7">
    <source>
        <dbReference type="PROSITE" id="PS50111"/>
    </source>
</evidence>
<feature type="transmembrane region" description="Helical" evidence="6">
    <location>
        <begin position="203"/>
        <end position="224"/>
    </location>
</feature>
<dbReference type="InterPro" id="IPR004089">
    <property type="entry name" value="MCPsignal_dom"/>
</dbReference>
<dbReference type="GO" id="GO:0004888">
    <property type="term" value="F:transmembrane signaling receptor activity"/>
    <property type="evidence" value="ECO:0007669"/>
    <property type="project" value="InterPro"/>
</dbReference>
<evidence type="ECO:0000256" key="2">
    <source>
        <dbReference type="ARBA" id="ARBA00022989"/>
    </source>
</evidence>
<protein>
    <submittedName>
        <fullName evidence="9">Methyl-accepting chemotaxis protein</fullName>
    </submittedName>
</protein>
<dbReference type="PRINTS" id="PR00260">
    <property type="entry name" value="CHEMTRNSDUCR"/>
</dbReference>
<dbReference type="PROSITE" id="PS50111">
    <property type="entry name" value="CHEMOTAXIS_TRANSDUC_2"/>
    <property type="match status" value="1"/>
</dbReference>
<keyword evidence="6" id="KW-0472">Membrane</keyword>
<accession>A0A7W7WYF6</accession>
<evidence type="ECO:0000259" key="8">
    <source>
        <dbReference type="PROSITE" id="PS50885"/>
    </source>
</evidence>
<reference evidence="9 10" key="1">
    <citation type="submission" date="2020-08" db="EMBL/GenBank/DDBJ databases">
        <title>Sequencing the genomes of 1000 actinobacteria strains.</title>
        <authorList>
            <person name="Klenk H.-P."/>
        </authorList>
    </citation>
    <scope>NUCLEOTIDE SEQUENCE [LARGE SCALE GENOMIC DNA]</scope>
    <source>
        <strain evidence="9 10">DSM 45084</strain>
    </source>
</reference>
<dbReference type="CDD" id="cd06225">
    <property type="entry name" value="HAMP"/>
    <property type="match status" value="1"/>
</dbReference>
<dbReference type="InterPro" id="IPR004090">
    <property type="entry name" value="Chemotax_Me-accpt_rcpt"/>
</dbReference>
<dbReference type="SUPFAM" id="SSF58104">
    <property type="entry name" value="Methyl-accepting chemotaxis protein (MCP) signaling domain"/>
    <property type="match status" value="1"/>
</dbReference>
<evidence type="ECO:0000256" key="4">
    <source>
        <dbReference type="ARBA" id="ARBA00029447"/>
    </source>
</evidence>
<dbReference type="Pfam" id="PF00015">
    <property type="entry name" value="MCPsignal"/>
    <property type="match status" value="1"/>
</dbReference>
<evidence type="ECO:0000313" key="10">
    <source>
        <dbReference type="Proteomes" id="UP000542674"/>
    </source>
</evidence>
<feature type="domain" description="HAMP" evidence="8">
    <location>
        <begin position="225"/>
        <end position="277"/>
    </location>
</feature>
<dbReference type="PROSITE" id="PS50885">
    <property type="entry name" value="HAMP"/>
    <property type="match status" value="1"/>
</dbReference>
<dbReference type="PANTHER" id="PTHR32089">
    <property type="entry name" value="METHYL-ACCEPTING CHEMOTAXIS PROTEIN MCPB"/>
    <property type="match status" value="1"/>
</dbReference>
<dbReference type="PANTHER" id="PTHR32089:SF112">
    <property type="entry name" value="LYSOZYME-LIKE PROTEIN-RELATED"/>
    <property type="match status" value="1"/>
</dbReference>